<evidence type="ECO:0000313" key="2">
    <source>
        <dbReference type="Proteomes" id="UP001153331"/>
    </source>
</evidence>
<gene>
    <name evidence="1" type="ORF">OPT61_g7758</name>
</gene>
<dbReference type="EMBL" id="JAPHNI010000666">
    <property type="protein sequence ID" value="KAJ8109024.1"/>
    <property type="molecule type" value="Genomic_DNA"/>
</dbReference>
<name>A0ACC2I0Y6_9PLEO</name>
<protein>
    <submittedName>
        <fullName evidence="1">Uncharacterized protein</fullName>
    </submittedName>
</protein>
<evidence type="ECO:0000313" key="1">
    <source>
        <dbReference type="EMBL" id="KAJ8109024.1"/>
    </source>
</evidence>
<proteinExistence type="predicted"/>
<reference evidence="1" key="1">
    <citation type="submission" date="2022-11" db="EMBL/GenBank/DDBJ databases">
        <title>Genome Sequence of Boeremia exigua.</title>
        <authorList>
            <person name="Buettner E."/>
        </authorList>
    </citation>
    <scope>NUCLEOTIDE SEQUENCE</scope>
    <source>
        <strain evidence="1">CU02</strain>
    </source>
</reference>
<sequence>MKYTPVVLLTSLLPLIPSTSAAKALNPNLNAMLKMAATNYDRHVILAKDSDWYYDFFNHSDYNNPVGAVITADAATFPALTGLGISYALLKLGPCSMLPPHFHQRAHNIVVAISGNTTSWMINENGVRPVRVDIIPFRMTIFPQGSLHVMQNNGCEPALLLSALSSDDSGTLNALNGLWQIPDDMKQASFNKENLDTATLGKDIPDVGTGATWWHIGQHDFGFVSGLCTGDLELGCGVMDRDCMSLAMKIVTVYIGYLS</sequence>
<keyword evidence="2" id="KW-1185">Reference proteome</keyword>
<organism evidence="1 2">
    <name type="scientific">Boeremia exigua</name>
    <dbReference type="NCBI Taxonomy" id="749465"/>
    <lineage>
        <taxon>Eukaryota</taxon>
        <taxon>Fungi</taxon>
        <taxon>Dikarya</taxon>
        <taxon>Ascomycota</taxon>
        <taxon>Pezizomycotina</taxon>
        <taxon>Dothideomycetes</taxon>
        <taxon>Pleosporomycetidae</taxon>
        <taxon>Pleosporales</taxon>
        <taxon>Pleosporineae</taxon>
        <taxon>Didymellaceae</taxon>
        <taxon>Boeremia</taxon>
    </lineage>
</organism>
<dbReference type="Proteomes" id="UP001153331">
    <property type="component" value="Unassembled WGS sequence"/>
</dbReference>
<comment type="caution">
    <text evidence="1">The sequence shown here is derived from an EMBL/GenBank/DDBJ whole genome shotgun (WGS) entry which is preliminary data.</text>
</comment>
<accession>A0ACC2I0Y6</accession>